<feature type="repeat" description="TPR" evidence="1">
    <location>
        <begin position="207"/>
        <end position="240"/>
    </location>
</feature>
<gene>
    <name evidence="3" type="ORF">DX130_24020</name>
</gene>
<feature type="repeat" description="TPR" evidence="1">
    <location>
        <begin position="577"/>
        <end position="610"/>
    </location>
</feature>
<dbReference type="Gene3D" id="1.25.40.10">
    <property type="entry name" value="Tetratricopeptide repeat domain"/>
    <property type="match status" value="2"/>
</dbReference>
<dbReference type="Pfam" id="PF00535">
    <property type="entry name" value="Glycos_transf_2"/>
    <property type="match status" value="1"/>
</dbReference>
<comment type="caution">
    <text evidence="3">The sequence shown here is derived from an EMBL/GenBank/DDBJ whole genome shotgun (WGS) entry which is preliminary data.</text>
</comment>
<keyword evidence="4" id="KW-1185">Reference proteome</keyword>
<keyword evidence="3" id="KW-0808">Transferase</keyword>
<keyword evidence="1" id="KW-0802">TPR repeat</keyword>
<dbReference type="InterPro" id="IPR011990">
    <property type="entry name" value="TPR-like_helical_dom_sf"/>
</dbReference>
<dbReference type="PROSITE" id="PS50005">
    <property type="entry name" value="TPR"/>
    <property type="match status" value="2"/>
</dbReference>
<evidence type="ECO:0000313" key="4">
    <source>
        <dbReference type="Proteomes" id="UP000261905"/>
    </source>
</evidence>
<evidence type="ECO:0000259" key="2">
    <source>
        <dbReference type="Pfam" id="PF00535"/>
    </source>
</evidence>
<dbReference type="GO" id="GO:0016740">
    <property type="term" value="F:transferase activity"/>
    <property type="evidence" value="ECO:0007669"/>
    <property type="project" value="UniProtKB-KW"/>
</dbReference>
<name>A0A371P121_9BACL</name>
<dbReference type="InterPro" id="IPR019734">
    <property type="entry name" value="TPR_rpt"/>
</dbReference>
<protein>
    <submittedName>
        <fullName evidence="3">Glycosyltransferase</fullName>
    </submittedName>
</protein>
<dbReference type="PANTHER" id="PTHR43630">
    <property type="entry name" value="POLY-BETA-1,6-N-ACETYL-D-GLUCOSAMINE SYNTHASE"/>
    <property type="match status" value="1"/>
</dbReference>
<dbReference type="AlphaFoldDB" id="A0A371P121"/>
<sequence>MTHVEKLLSLCMIVKDEEETIDRCLSSISGLADEIIIVDTGSTDLTKEIAYKYTEHVFDFKWSNDFSAARNKSLSYATGKWILVLDADEYLNTDDCERFKKFIENEQIEQNKVYSISIISYVGESIRNANVTESTMVRLFPNNQGIHYFRPIHEQVVDANGILLSTTVSPITVYHTGYLKDTVQKKDKHNRNQAIFSELKQSSGFIPYDYFTIGNEYATKGDYKKALYSYERAFKKAAPNNPWILDCASQMFTIYMKFNRVHDAWEILHQVFSHYPDYPEYHAFKGSLYEYAGHYSLAKESLLTAFHNAEALSRKTDRFFLINPSYGSIVPLSRLLKIAKVEQNKEEIVYYCIKILQANSHDFQTLNTLITVLLLKESESAVITTINKIIINQTQRDFILLHKIFLSHGNKEIAKYYENKIENRSLISIEDLLFSSIINSSEQQFKEALLKLQPDNADNPKINLAIMIATLKWQNPFIDMLVYNENQIKAEQQLSMYQKIINNTIAQQDIVQNVTTVHTLLSTLFELKQFDLFDIYIDQLNHPLVISLLANYFYHNFETNLAVSFYNLLLEQNKMDDSGYINLAHLHINSGYSADAVPFLEEAIKLNPNGHHLFSLMLIHADNEDIRKRYRKQYTSLFAQHVKLPFIKQL</sequence>
<dbReference type="SUPFAM" id="SSF48452">
    <property type="entry name" value="TPR-like"/>
    <property type="match status" value="1"/>
</dbReference>
<dbReference type="Gene3D" id="3.90.550.10">
    <property type="entry name" value="Spore Coat Polysaccharide Biosynthesis Protein SpsA, Chain A"/>
    <property type="match status" value="1"/>
</dbReference>
<dbReference type="Pfam" id="PF13181">
    <property type="entry name" value="TPR_8"/>
    <property type="match status" value="1"/>
</dbReference>
<proteinExistence type="predicted"/>
<dbReference type="OrthoDB" id="9815923at2"/>
<dbReference type="InterPro" id="IPR029044">
    <property type="entry name" value="Nucleotide-diphossugar_trans"/>
</dbReference>
<organism evidence="3 4">
    <name type="scientific">Paenibacillus paeoniae</name>
    <dbReference type="NCBI Taxonomy" id="2292705"/>
    <lineage>
        <taxon>Bacteria</taxon>
        <taxon>Bacillati</taxon>
        <taxon>Bacillota</taxon>
        <taxon>Bacilli</taxon>
        <taxon>Bacillales</taxon>
        <taxon>Paenibacillaceae</taxon>
        <taxon>Paenibacillus</taxon>
    </lineage>
</organism>
<evidence type="ECO:0000256" key="1">
    <source>
        <dbReference type="PROSITE-ProRule" id="PRU00339"/>
    </source>
</evidence>
<dbReference type="EMBL" id="QUBQ01000007">
    <property type="protein sequence ID" value="REK69571.1"/>
    <property type="molecule type" value="Genomic_DNA"/>
</dbReference>
<accession>A0A371P121</accession>
<reference evidence="3 4" key="1">
    <citation type="submission" date="2018-08" db="EMBL/GenBank/DDBJ databases">
        <title>Paenibacillus sp. M4BSY-1, whole genome shotgun sequence.</title>
        <authorList>
            <person name="Tuo L."/>
        </authorList>
    </citation>
    <scope>NUCLEOTIDE SEQUENCE [LARGE SCALE GENOMIC DNA]</scope>
    <source>
        <strain evidence="3 4">M4BSY-1</strain>
    </source>
</reference>
<dbReference type="InterPro" id="IPR001173">
    <property type="entry name" value="Glyco_trans_2-like"/>
</dbReference>
<dbReference type="SUPFAM" id="SSF53448">
    <property type="entry name" value="Nucleotide-diphospho-sugar transferases"/>
    <property type="match status" value="1"/>
</dbReference>
<dbReference type="CDD" id="cd02511">
    <property type="entry name" value="Beta4Glucosyltransferase"/>
    <property type="match status" value="1"/>
</dbReference>
<dbReference type="PANTHER" id="PTHR43630:SF2">
    <property type="entry name" value="GLYCOSYLTRANSFERASE"/>
    <property type="match status" value="1"/>
</dbReference>
<dbReference type="SMART" id="SM00028">
    <property type="entry name" value="TPR"/>
    <property type="match status" value="4"/>
</dbReference>
<feature type="domain" description="Glycosyltransferase 2-like" evidence="2">
    <location>
        <begin position="9"/>
        <end position="107"/>
    </location>
</feature>
<dbReference type="Proteomes" id="UP000261905">
    <property type="component" value="Unassembled WGS sequence"/>
</dbReference>
<evidence type="ECO:0000313" key="3">
    <source>
        <dbReference type="EMBL" id="REK69571.1"/>
    </source>
</evidence>